<evidence type="ECO:0008006" key="3">
    <source>
        <dbReference type="Google" id="ProtNLM"/>
    </source>
</evidence>
<proteinExistence type="predicted"/>
<dbReference type="RefSeq" id="WP_071310097.1">
    <property type="nucleotide sequence ID" value="NZ_MLQR01000031.1"/>
</dbReference>
<name>A0A1S2LIR9_9BACI</name>
<evidence type="ECO:0000313" key="1">
    <source>
        <dbReference type="EMBL" id="OIJ12418.1"/>
    </source>
</evidence>
<sequence>MELKGRKKNVWEEIEKWEHLYFDKGETNSLNSFEENFNNVIKSWRPEVQKKLLQVVDSMIFHAYSTIQDNQFDQKTISKILEQGRVFRSDVENINDMKRLTIDQLRYITNKFLAKQRLVSLTQGGTLGIGGLPLVVIDLPLLLLVNLRSIQLTAMTYGYDLRKPYEVMLALKVFHVSTLPKTLQKQGWNKLLLELDSCEDEWVFFDEKTSNESLVCLQQPIKQLAKGLLVLMLKKKTIQGVPILGIAAGASANYFFTKQVSIIAHNFYQKRFLLEEKMISEKE</sequence>
<dbReference type="EMBL" id="MLQR01000031">
    <property type="protein sequence ID" value="OIJ12418.1"/>
    <property type="molecule type" value="Genomic_DNA"/>
</dbReference>
<reference evidence="1 2" key="1">
    <citation type="submission" date="2016-10" db="EMBL/GenBank/DDBJ databases">
        <title>Draft genome sequences of four alkaliphilic bacteria belonging to the Anaerobacillus genus.</title>
        <authorList>
            <person name="Bassil N.M."/>
            <person name="Lloyd J.R."/>
        </authorList>
    </citation>
    <scope>NUCLEOTIDE SEQUENCE [LARGE SCALE GENOMIC DNA]</scope>
    <source>
        <strain evidence="1 2">DSM 18345</strain>
    </source>
</reference>
<accession>A0A1S2LIR9</accession>
<dbReference type="Pfam" id="PF12787">
    <property type="entry name" value="EcsC"/>
    <property type="match status" value="1"/>
</dbReference>
<keyword evidence="2" id="KW-1185">Reference proteome</keyword>
<dbReference type="Proteomes" id="UP000179524">
    <property type="component" value="Unassembled WGS sequence"/>
</dbReference>
<comment type="caution">
    <text evidence="1">The sequence shown here is derived from an EMBL/GenBank/DDBJ whole genome shotgun (WGS) entry which is preliminary data.</text>
</comment>
<organism evidence="1 2">
    <name type="scientific">Anaerobacillus alkalilacustris</name>
    <dbReference type="NCBI Taxonomy" id="393763"/>
    <lineage>
        <taxon>Bacteria</taxon>
        <taxon>Bacillati</taxon>
        <taxon>Bacillota</taxon>
        <taxon>Bacilli</taxon>
        <taxon>Bacillales</taxon>
        <taxon>Bacillaceae</taxon>
        <taxon>Anaerobacillus</taxon>
    </lineage>
</organism>
<dbReference type="PANTHER" id="PTHR41260">
    <property type="entry name" value="PROTEIN ECSC"/>
    <property type="match status" value="1"/>
</dbReference>
<gene>
    <name evidence="1" type="ORF">BKP37_13335</name>
</gene>
<evidence type="ECO:0000313" key="2">
    <source>
        <dbReference type="Proteomes" id="UP000179524"/>
    </source>
</evidence>
<protein>
    <recommendedName>
        <fullName evidence="3">ABC transporter substrate-binding protein</fullName>
    </recommendedName>
</protein>
<dbReference type="AlphaFoldDB" id="A0A1S2LIR9"/>
<dbReference type="InterPro" id="IPR024787">
    <property type="entry name" value="EcsC"/>
</dbReference>
<dbReference type="PANTHER" id="PTHR41260:SF1">
    <property type="entry name" value="PROTEIN ECSC"/>
    <property type="match status" value="1"/>
</dbReference>